<protein>
    <submittedName>
        <fullName evidence="1">Extracellular solute-binding protein</fullName>
    </submittedName>
</protein>
<reference evidence="1 2" key="1">
    <citation type="submission" date="2019-05" db="EMBL/GenBank/DDBJ databases">
        <title>We sequenced the genome of Paenibacillus hemerocallicola KCTC 33185 for further insight into its adaptation and study the phylogeny of Paenibacillus.</title>
        <authorList>
            <person name="Narsing Rao M.P."/>
        </authorList>
    </citation>
    <scope>NUCLEOTIDE SEQUENCE [LARGE SCALE GENOMIC DNA]</scope>
    <source>
        <strain evidence="1 2">KCTC 33185</strain>
    </source>
</reference>
<dbReference type="InterPro" id="IPR050490">
    <property type="entry name" value="Bact_solute-bd_prot1"/>
</dbReference>
<dbReference type="EMBL" id="VDCQ01000007">
    <property type="protein sequence ID" value="TNJ66986.1"/>
    <property type="molecule type" value="Genomic_DNA"/>
</dbReference>
<gene>
    <name evidence="1" type="ORF">FE784_07230</name>
</gene>
<accession>A0A5C4TEC6</accession>
<dbReference type="Gene3D" id="3.40.190.10">
    <property type="entry name" value="Periplasmic binding protein-like II"/>
    <property type="match status" value="2"/>
</dbReference>
<evidence type="ECO:0000313" key="2">
    <source>
        <dbReference type="Proteomes" id="UP000307943"/>
    </source>
</evidence>
<proteinExistence type="predicted"/>
<keyword evidence="2" id="KW-1185">Reference proteome</keyword>
<name>A0A5C4TEC6_9BACL</name>
<dbReference type="PANTHER" id="PTHR43649">
    <property type="entry name" value="ARABINOSE-BINDING PROTEIN-RELATED"/>
    <property type="match status" value="1"/>
</dbReference>
<dbReference type="SUPFAM" id="SSF53850">
    <property type="entry name" value="Periplasmic binding protein-like II"/>
    <property type="match status" value="1"/>
</dbReference>
<dbReference type="OrthoDB" id="2524606at2"/>
<comment type="caution">
    <text evidence="1">The sequence shown here is derived from an EMBL/GenBank/DDBJ whole genome shotgun (WGS) entry which is preliminary data.</text>
</comment>
<organism evidence="1 2">
    <name type="scientific">Paenibacillus hemerocallicola</name>
    <dbReference type="NCBI Taxonomy" id="1172614"/>
    <lineage>
        <taxon>Bacteria</taxon>
        <taxon>Bacillati</taxon>
        <taxon>Bacillota</taxon>
        <taxon>Bacilli</taxon>
        <taxon>Bacillales</taxon>
        <taxon>Paenibacillaceae</taxon>
        <taxon>Paenibacillus</taxon>
    </lineage>
</organism>
<evidence type="ECO:0000313" key="1">
    <source>
        <dbReference type="EMBL" id="TNJ66986.1"/>
    </source>
</evidence>
<dbReference type="PROSITE" id="PS51257">
    <property type="entry name" value="PROKAR_LIPOPROTEIN"/>
    <property type="match status" value="1"/>
</dbReference>
<dbReference type="AlphaFoldDB" id="A0A5C4TEC6"/>
<dbReference type="InterPro" id="IPR006059">
    <property type="entry name" value="SBP"/>
</dbReference>
<sequence length="532" mass="59605">MRGGIAMRSKKHGWVPAVLVGAAAIMTACGDSGNAKAGDAPTDSGESASFTILNNDGGESYAKQAMKDDIFYKEMSRLFSEHSGKPTQIAYEFLPAADFSQQVTVRFASKAVTEVIATTSITDKGHPTAVENGVFTDLTALIDQYGPNLKKNIPEYIWKNPRVSKDGKIYGIPKMLTPLDPRAFLVRKDWLDKLGMKQPETLDDYLAFFERVKREDVNGNGDPNDEVGFIARSDLGQSQIFFAAFDLFPGVWHVVNGQFIPDIINPKMKDAIRFYKLLYDKGYMNKDWITTKQADWSNEILNDKVATWQTDLRQLAGFSKDSFASKKGVVDVLPGFRDESGTFNLGYRGLGIAKVHVVLSTTKHPERFVQFMDWTYSNDQKKTDFFAFGIKGRNYTEENGAINWEGNNEMNKKEKTFVETMINPSGDSRMDIRVIEKAGIVDPSVLKRGTDYTAKNMYDDPSINMELPEVLQTKPELGYAGGSLFMDMFSRVVTGKEQPDAAFDKFVADWKKRGGDEAVKQATEWYNKNGKK</sequence>
<dbReference type="Proteomes" id="UP000307943">
    <property type="component" value="Unassembled WGS sequence"/>
</dbReference>
<dbReference type="Pfam" id="PF01547">
    <property type="entry name" value="SBP_bac_1"/>
    <property type="match status" value="1"/>
</dbReference>
<dbReference type="PANTHER" id="PTHR43649:SF12">
    <property type="entry name" value="DIACETYLCHITOBIOSE BINDING PROTEIN DASA"/>
    <property type="match status" value="1"/>
</dbReference>